<dbReference type="InterPro" id="IPR050380">
    <property type="entry name" value="Immune_Resp_Modulators"/>
</dbReference>
<feature type="domain" description="Ig-like" evidence="4">
    <location>
        <begin position="575"/>
        <end position="650"/>
    </location>
</feature>
<feature type="domain" description="Ig-like" evidence="4">
    <location>
        <begin position="213"/>
        <end position="288"/>
    </location>
</feature>
<feature type="domain" description="Ig-like" evidence="4">
    <location>
        <begin position="290"/>
        <end position="394"/>
    </location>
</feature>
<feature type="domain" description="Ig-like" evidence="4">
    <location>
        <begin position="831"/>
        <end position="920"/>
    </location>
</feature>
<dbReference type="SMART" id="SM00407">
    <property type="entry name" value="IGc1"/>
    <property type="match status" value="15"/>
</dbReference>
<dbReference type="FunFam" id="2.60.40.10:FF:000283">
    <property type="entry name" value="Immunoglobulin kappa constant"/>
    <property type="match status" value="6"/>
</dbReference>
<dbReference type="Pfam" id="PF07654">
    <property type="entry name" value="C1-set"/>
    <property type="match status" value="15"/>
</dbReference>
<evidence type="ECO:0000256" key="2">
    <source>
        <dbReference type="ARBA" id="ARBA00023319"/>
    </source>
</evidence>
<dbReference type="SUPFAM" id="SSF48726">
    <property type="entry name" value="Immunoglobulin"/>
    <property type="match status" value="15"/>
</dbReference>
<feature type="domain" description="Ig-like" evidence="4">
    <location>
        <begin position="470"/>
        <end position="574"/>
    </location>
</feature>
<gene>
    <name evidence="5" type="ORF">VZT92_015837</name>
</gene>
<feature type="domain" description="Ig-like" evidence="4">
    <location>
        <begin position="652"/>
        <end position="753"/>
    </location>
</feature>
<comment type="caution">
    <text evidence="5">The sequence shown here is derived from an EMBL/GenBank/DDBJ whole genome shotgun (WGS) entry which is preliminary data.</text>
</comment>
<protein>
    <recommendedName>
        <fullName evidence="4">Ig-like domain-containing protein</fullName>
    </recommendedName>
</protein>
<feature type="domain" description="Ig-like" evidence="4">
    <location>
        <begin position="754"/>
        <end position="829"/>
    </location>
</feature>
<feature type="domain" description="Ig-like" evidence="4">
    <location>
        <begin position="1101"/>
        <end position="1205"/>
    </location>
</feature>
<feature type="region of interest" description="Disordered" evidence="3">
    <location>
        <begin position="1"/>
        <end position="21"/>
    </location>
</feature>
<reference evidence="5 6" key="1">
    <citation type="journal article" date="2024" name="Genome Biol. Evol.">
        <title>Chromosome-level genome assembly of the viviparous eelpout Zoarces viviparus.</title>
        <authorList>
            <person name="Fuhrmann N."/>
            <person name="Brasseur M.V."/>
            <person name="Bakowski C.E."/>
            <person name="Podsiadlowski L."/>
            <person name="Prost S."/>
            <person name="Krehenwinkel H."/>
            <person name="Mayer C."/>
        </authorList>
    </citation>
    <scope>NUCLEOTIDE SEQUENCE [LARGE SCALE GENOMIC DNA]</scope>
    <source>
        <strain evidence="5">NO-MEL_2022_Ind0_liver</strain>
    </source>
</reference>
<evidence type="ECO:0000259" key="4">
    <source>
        <dbReference type="PROSITE" id="PS50835"/>
    </source>
</evidence>
<keyword evidence="2" id="KW-0393">Immunoglobulin domain</keyword>
<feature type="domain" description="Ig-like" evidence="4">
    <location>
        <begin position="108"/>
        <end position="212"/>
    </location>
</feature>
<proteinExistence type="predicted"/>
<feature type="domain" description="Ig-like" evidence="4">
    <location>
        <begin position="16"/>
        <end position="102"/>
    </location>
</feature>
<keyword evidence="6" id="KW-1185">Reference proteome</keyword>
<dbReference type="EMBL" id="JBCEZU010000123">
    <property type="protein sequence ID" value="KAK9527180.1"/>
    <property type="molecule type" value="Genomic_DNA"/>
</dbReference>
<name>A0AAW1EX45_ZOAVI</name>
<evidence type="ECO:0000256" key="3">
    <source>
        <dbReference type="SAM" id="MobiDB-lite"/>
    </source>
</evidence>
<dbReference type="InterPro" id="IPR007110">
    <property type="entry name" value="Ig-like_dom"/>
</dbReference>
<feature type="domain" description="Ig-like" evidence="4">
    <location>
        <begin position="395"/>
        <end position="468"/>
    </location>
</feature>
<feature type="domain" description="Ig-like" evidence="4">
    <location>
        <begin position="1024"/>
        <end position="1099"/>
    </location>
</feature>
<dbReference type="InterPro" id="IPR003597">
    <property type="entry name" value="Ig_C1-set"/>
</dbReference>
<evidence type="ECO:0000313" key="5">
    <source>
        <dbReference type="EMBL" id="KAK9527180.1"/>
    </source>
</evidence>
<dbReference type="Gene3D" id="2.60.40.10">
    <property type="entry name" value="Immunoglobulins"/>
    <property type="match status" value="15"/>
</dbReference>
<feature type="domain" description="Ig-like" evidence="4">
    <location>
        <begin position="922"/>
        <end position="1023"/>
    </location>
</feature>
<dbReference type="InterPro" id="IPR013783">
    <property type="entry name" value="Ig-like_fold"/>
</dbReference>
<sequence length="1415" mass="153860">MATPTKSMLLEGDVRPTLTVLPPSSEELQQGKATLMCLANKGFPSDWSLAWKVDGSSSSSISSSSSWEESRSPGVLEKDGHYSWSSTLRLPADQWRNVGSVTLGRVIPTLTVLPPSSEELQQGKATLMCLANKGFPSDWSLAWKVDGSSSSSSSSSSSWEESRSSGVLEKDGHYSWSSTLRLPADQWRKVGSVTCDVRPTLTVLPPSSEELQQGKATLMCLANKGFPSDWSLAWKVDGSSSSSISSSSNWEESRSSGVLEKDGHYSWSSTLRLPADQWRKVGSVTCDVRPTLTVLPPSSEELQQGKATLMCLANKGFPSDWSLAWKVDGSSSSSISSSSSWEESRSPGVLEKDGHYSWSSTLRLPADQWRKVGSVTCDVRPTLTVLPPSSEELQQGKATLMCLANKGFPSDWSLAWKVDGSSSSSSSSSWEESRSPGVLEKDGHYSWSSTLSLPADQWRKVGSVTCDVRPTLTVLPPFSEELQQGKATLMCLANKGFPSDWSLAWKVDGSSSSSISSSSSWEESRSPGVLEKDGHYSWSSTLRLPADQWRNVGSVTCDVRPTLTVLPPSSEELQQGKATLMCLANKGFPSDWSLAWKVDGSSSSSISSSSSWEESRSPGVLEKDGHYSWSSTLRLPADQWRKVGSVTCDVRPTLTVLPPSSEELQQGKATLMCLANKGFPSDWSLAWKVDGSSSSSSSSWEESRSPGVLEKDGHYSWSSTLRLPADQWRKVGSVTCDVRPTLTVLPPSSEELQQGKATLMCLANKGFPSDWSLAWKVDGSSSSSISSSSSWEESRSPGVLEKDGHYSWSSTLRLPAEQWRKVGSVTCDVRPTLTVLPPSSEELQQGKATLMCLANKGFPSDWSLAWKVDGSSSSSISSSSSWEESRSPGVLEKDGHYSWSSTLRLPADQWRKVGSVTCDVRPTLTVLPPSSEELQQGKATLMCLANKGFPSDWSLAWKVDGSSSSSSSSWEESRSPGVLEKDGHYSWSSTLRLPADQWRKVGSVTCDVRPTLTVLPPSSEELQQGKATLMCLANKGFPSDWSLAWKVDGSSSSSISSSSSWEESRSPGVLEKDGHYSWSSTLRLPAEQWRKVGSVTCDVRPTLTVLPPSSEELQQGKATLMCLANKGFPSDWSLAWKVDGSSSSSISSSSSWEESRSPGVLEKDGHYSWSSTLSLPADQWRKVGSVTCDVRPTLTVLPPSSEELQQGKATLMCLANKGFPSDWSLAWKVDGSSSSSISSSSSWEESRSPGVLEKDGHYSWSSTLRLPADQWRKSEVFVWRLNDFVSLWCTFGGGTRLNVDLGRVIPTLTVLPPSSEELQQGKATLMCLANKGFPSDWSLAWKVDGSSSSSISSSSSWEESRSSGVLEKDGHYSWSSTLRLPADQWRKVGSVTCEATQGSQPLLSETLRRDQCSQS</sequence>
<feature type="domain" description="Ig-like" evidence="4">
    <location>
        <begin position="1306"/>
        <end position="1404"/>
    </location>
</feature>
<keyword evidence="1" id="KW-1015">Disulfide bond</keyword>
<accession>A0AAW1EX45</accession>
<dbReference type="FunFam" id="2.60.40.10:FF:001918">
    <property type="entry name" value="Immunoglobulin light 1 constant 3"/>
    <property type="match status" value="1"/>
</dbReference>
<dbReference type="PROSITE" id="PS50835">
    <property type="entry name" value="IG_LIKE"/>
    <property type="match status" value="14"/>
</dbReference>
<organism evidence="5 6">
    <name type="scientific">Zoarces viviparus</name>
    <name type="common">Viviparous eelpout</name>
    <name type="synonym">Blennius viviparus</name>
    <dbReference type="NCBI Taxonomy" id="48416"/>
    <lineage>
        <taxon>Eukaryota</taxon>
        <taxon>Metazoa</taxon>
        <taxon>Chordata</taxon>
        <taxon>Craniata</taxon>
        <taxon>Vertebrata</taxon>
        <taxon>Euteleostomi</taxon>
        <taxon>Actinopterygii</taxon>
        <taxon>Neopterygii</taxon>
        <taxon>Teleostei</taxon>
        <taxon>Neoteleostei</taxon>
        <taxon>Acanthomorphata</taxon>
        <taxon>Eupercaria</taxon>
        <taxon>Perciformes</taxon>
        <taxon>Cottioidei</taxon>
        <taxon>Zoarcales</taxon>
        <taxon>Zoarcidae</taxon>
        <taxon>Zoarcinae</taxon>
        <taxon>Zoarces</taxon>
    </lineage>
</organism>
<evidence type="ECO:0000256" key="1">
    <source>
        <dbReference type="ARBA" id="ARBA00023157"/>
    </source>
</evidence>
<dbReference type="Proteomes" id="UP001488805">
    <property type="component" value="Unassembled WGS sequence"/>
</dbReference>
<evidence type="ECO:0000313" key="6">
    <source>
        <dbReference type="Proteomes" id="UP001488805"/>
    </source>
</evidence>
<dbReference type="InterPro" id="IPR036179">
    <property type="entry name" value="Ig-like_dom_sf"/>
</dbReference>
<dbReference type="PANTHER" id="PTHR23411">
    <property type="entry name" value="TAPASIN"/>
    <property type="match status" value="1"/>
</dbReference>